<name>A0A4Q9MN20_9APHY</name>
<proteinExistence type="predicted"/>
<reference evidence="2" key="1">
    <citation type="submission" date="2019-01" db="EMBL/GenBank/DDBJ databases">
        <title>Draft genome sequences of three monokaryotic isolates of the white-rot basidiomycete fungus Dichomitus squalens.</title>
        <authorList>
            <consortium name="DOE Joint Genome Institute"/>
            <person name="Lopez S.C."/>
            <person name="Andreopoulos B."/>
            <person name="Pangilinan J."/>
            <person name="Lipzen A."/>
            <person name="Riley R."/>
            <person name="Ahrendt S."/>
            <person name="Ng V."/>
            <person name="Barry K."/>
            <person name="Daum C."/>
            <person name="Grigoriev I.V."/>
            <person name="Hilden K.S."/>
            <person name="Makela M.R."/>
            <person name="de Vries R.P."/>
        </authorList>
    </citation>
    <scope>NUCLEOTIDE SEQUENCE [LARGE SCALE GENOMIC DNA]</scope>
    <source>
        <strain evidence="2">OM18370.1</strain>
    </source>
</reference>
<organism evidence="2">
    <name type="scientific">Dichomitus squalens</name>
    <dbReference type="NCBI Taxonomy" id="114155"/>
    <lineage>
        <taxon>Eukaryota</taxon>
        <taxon>Fungi</taxon>
        <taxon>Dikarya</taxon>
        <taxon>Basidiomycota</taxon>
        <taxon>Agaricomycotina</taxon>
        <taxon>Agaricomycetes</taxon>
        <taxon>Polyporales</taxon>
        <taxon>Polyporaceae</taxon>
        <taxon>Dichomitus</taxon>
    </lineage>
</organism>
<dbReference type="OrthoDB" id="4062651at2759"/>
<gene>
    <name evidence="2" type="ORF">BD311DRAFT_757368</name>
</gene>
<dbReference type="Proteomes" id="UP000292957">
    <property type="component" value="Unassembled WGS sequence"/>
</dbReference>
<evidence type="ECO:0000256" key="1">
    <source>
        <dbReference type="SAM" id="MobiDB-lite"/>
    </source>
</evidence>
<dbReference type="EMBL" id="ML143416">
    <property type="protein sequence ID" value="TBU29080.1"/>
    <property type="molecule type" value="Genomic_DNA"/>
</dbReference>
<sequence length="205" mass="21423">MSGPASFTPSTAVDPSKERDWPAQLGLLDWDSTSIVFTKRSLLEFLKYAGVSVDTNFTNIQKLPRYAQFGKLASGPPAESAPAPPAAAPEPAATESTPATDFKPTRRVRDPPGGRTHNIFGGADDDDNDALSAAPPQSSAAAAPAATAEASTASPEVAPAPERKKSNNSSAFASLWDAPDDAQAFKPTRKVRERPGGKDSISGLF</sequence>
<protein>
    <submittedName>
        <fullName evidence="2">Uncharacterized protein</fullName>
    </submittedName>
</protein>
<dbReference type="AlphaFoldDB" id="A0A4Q9MN20"/>
<feature type="compositionally biased region" description="Low complexity" evidence="1">
    <location>
        <begin position="89"/>
        <end position="100"/>
    </location>
</feature>
<feature type="region of interest" description="Disordered" evidence="1">
    <location>
        <begin position="71"/>
        <end position="205"/>
    </location>
</feature>
<feature type="compositionally biased region" description="Low complexity" evidence="1">
    <location>
        <begin position="130"/>
        <end position="160"/>
    </location>
</feature>
<feature type="compositionally biased region" description="Basic and acidic residues" evidence="1">
    <location>
        <begin position="103"/>
        <end position="112"/>
    </location>
</feature>
<accession>A0A4Q9MN20</accession>
<evidence type="ECO:0000313" key="2">
    <source>
        <dbReference type="EMBL" id="TBU29080.1"/>
    </source>
</evidence>